<feature type="compositionally biased region" description="Low complexity" evidence="1">
    <location>
        <begin position="182"/>
        <end position="191"/>
    </location>
</feature>
<feature type="region of interest" description="Disordered" evidence="1">
    <location>
        <begin position="545"/>
        <end position="612"/>
    </location>
</feature>
<feature type="compositionally biased region" description="Polar residues" evidence="1">
    <location>
        <begin position="25"/>
        <end position="41"/>
    </location>
</feature>
<feature type="compositionally biased region" description="Acidic residues" evidence="1">
    <location>
        <begin position="280"/>
        <end position="304"/>
    </location>
</feature>
<dbReference type="RefSeq" id="XP_014161319.1">
    <property type="nucleotide sequence ID" value="XM_014305844.1"/>
</dbReference>
<feature type="compositionally biased region" description="Low complexity" evidence="1">
    <location>
        <begin position="367"/>
        <end position="381"/>
    </location>
</feature>
<protein>
    <submittedName>
        <fullName evidence="2">Uncharacterized protein</fullName>
    </submittedName>
</protein>
<evidence type="ECO:0000313" key="2">
    <source>
        <dbReference type="EMBL" id="KNC87417.1"/>
    </source>
</evidence>
<evidence type="ECO:0000256" key="1">
    <source>
        <dbReference type="SAM" id="MobiDB-lite"/>
    </source>
</evidence>
<feature type="compositionally biased region" description="Basic residues" evidence="1">
    <location>
        <begin position="311"/>
        <end position="321"/>
    </location>
</feature>
<sequence length="612" mass="66245">MTHRRYSSRPGTNVKYADSDDDTPPGSSRMASMSKNCSDTSIDGRMQRRRALEEAEERQLQEALRLSAMDQPNSLANGDATKDGDIGKVSRENAPPACDANHKQPAPRRESLSLKRNMSNEHTIIKGSKQSQSSGDTPASLPVRRLTIIGPLPPDEDTSGRKSTANASLTKKVQPQQHSAKKAGASGAKSAVVQSEAHSSTKRNSTCKRKVQKMFNSKSDDSSCVSASESDSSRHRASLKKNPQNTSKQPNRSKAFDKTSAVPVKRAHHAISESESSDSGTDEQTAESESEVDSGSDAESELETEFQPRQSSKHNGVHKKGNFPQQPTKRKAIKAGPKNTAPSKVRITASVAVKQVADEHHSESDSSHASASASSSTGSGSDYDEASSSTEVESDGGDSDFTVKAKPKAKPKTQPKTKPKPMPRQKPKIEHNVKPESEVLPSPKLQPKESVKALETPIYNMQESEKVPLQVITNTQLKASPAGIKGRPTRTTPNIPIDRAKVNKEITPQQVSTTLAPVKIPGKQPEVSRALATVSATVFHSTPATLGRKIPGRRKRQEEPTIQRDYTKPNTGHGKINDLLIHSSRPRLGLSRRGKFKPLHNLNGNTAPSIPH</sequence>
<dbReference type="EMBL" id="KQ241610">
    <property type="protein sequence ID" value="KNC87417.1"/>
    <property type="molecule type" value="Genomic_DNA"/>
</dbReference>
<evidence type="ECO:0000313" key="3">
    <source>
        <dbReference type="Proteomes" id="UP000054560"/>
    </source>
</evidence>
<feature type="compositionally biased region" description="Polar residues" evidence="1">
    <location>
        <begin position="602"/>
        <end position="612"/>
    </location>
</feature>
<dbReference type="Proteomes" id="UP000054560">
    <property type="component" value="Unassembled WGS sequence"/>
</dbReference>
<reference evidence="2 3" key="1">
    <citation type="submission" date="2011-02" db="EMBL/GenBank/DDBJ databases">
        <title>The Genome Sequence of Sphaeroforma arctica JP610.</title>
        <authorList>
            <consortium name="The Broad Institute Genome Sequencing Platform"/>
            <person name="Russ C."/>
            <person name="Cuomo C."/>
            <person name="Young S.K."/>
            <person name="Zeng Q."/>
            <person name="Gargeya S."/>
            <person name="Alvarado L."/>
            <person name="Berlin A."/>
            <person name="Chapman S.B."/>
            <person name="Chen Z."/>
            <person name="Freedman E."/>
            <person name="Gellesch M."/>
            <person name="Goldberg J."/>
            <person name="Griggs A."/>
            <person name="Gujja S."/>
            <person name="Heilman E."/>
            <person name="Heiman D."/>
            <person name="Howarth C."/>
            <person name="Mehta T."/>
            <person name="Neiman D."/>
            <person name="Pearson M."/>
            <person name="Roberts A."/>
            <person name="Saif S."/>
            <person name="Shea T."/>
            <person name="Shenoy N."/>
            <person name="Sisk P."/>
            <person name="Stolte C."/>
            <person name="Sykes S."/>
            <person name="White J."/>
            <person name="Yandava C."/>
            <person name="Burger G."/>
            <person name="Gray M.W."/>
            <person name="Holland P.W.H."/>
            <person name="King N."/>
            <person name="Lang F.B.F."/>
            <person name="Roger A.J."/>
            <person name="Ruiz-Trillo I."/>
            <person name="Haas B."/>
            <person name="Nusbaum C."/>
            <person name="Birren B."/>
        </authorList>
    </citation>
    <scope>NUCLEOTIDE SEQUENCE [LARGE SCALE GENOMIC DNA]</scope>
    <source>
        <strain evidence="2 3">JP610</strain>
    </source>
</reference>
<organism evidence="2 3">
    <name type="scientific">Sphaeroforma arctica JP610</name>
    <dbReference type="NCBI Taxonomy" id="667725"/>
    <lineage>
        <taxon>Eukaryota</taxon>
        <taxon>Ichthyosporea</taxon>
        <taxon>Ichthyophonida</taxon>
        <taxon>Sphaeroforma</taxon>
    </lineage>
</organism>
<feature type="compositionally biased region" description="Polar residues" evidence="1">
    <location>
        <begin position="241"/>
        <end position="252"/>
    </location>
</feature>
<keyword evidence="3" id="KW-1185">Reference proteome</keyword>
<dbReference type="GeneID" id="25900958"/>
<feature type="compositionally biased region" description="Basic and acidic residues" evidence="1">
    <location>
        <begin position="80"/>
        <end position="91"/>
    </location>
</feature>
<feature type="compositionally biased region" description="Basic residues" evidence="1">
    <location>
        <begin position="405"/>
        <end position="426"/>
    </location>
</feature>
<feature type="compositionally biased region" description="Polar residues" evidence="1">
    <location>
        <begin position="192"/>
        <end position="204"/>
    </location>
</feature>
<feature type="compositionally biased region" description="Polar residues" evidence="1">
    <location>
        <begin position="161"/>
        <end position="178"/>
    </location>
</feature>
<name>A0A0L0GEG4_9EUKA</name>
<feature type="region of interest" description="Disordered" evidence="1">
    <location>
        <begin position="1"/>
        <end position="448"/>
    </location>
</feature>
<feature type="compositionally biased region" description="Polar residues" evidence="1">
    <location>
        <begin position="114"/>
        <end position="137"/>
    </location>
</feature>
<feature type="compositionally biased region" description="Basic and acidic residues" evidence="1">
    <location>
        <begin position="356"/>
        <end position="366"/>
    </location>
</feature>
<gene>
    <name evidence="2" type="ORF">SARC_00454</name>
</gene>
<dbReference type="AlphaFoldDB" id="A0A0L0GEG4"/>
<proteinExistence type="predicted"/>
<feature type="compositionally biased region" description="Basic and acidic residues" evidence="1">
    <location>
        <begin position="50"/>
        <end position="60"/>
    </location>
</feature>
<accession>A0A0L0GEG4</accession>
<feature type="compositionally biased region" description="Basic and acidic residues" evidence="1">
    <location>
        <begin position="556"/>
        <end position="567"/>
    </location>
</feature>
<feature type="compositionally biased region" description="Basic and acidic residues" evidence="1">
    <location>
        <begin position="427"/>
        <end position="437"/>
    </location>
</feature>